<dbReference type="EMBL" id="JACMRX010000004">
    <property type="protein sequence ID" value="KAF7990442.1"/>
    <property type="molecule type" value="Genomic_DNA"/>
</dbReference>
<reference evidence="2 3" key="1">
    <citation type="submission" date="2020-08" db="EMBL/GenBank/DDBJ databases">
        <title>Aphidius gifuensis genome sequencing and assembly.</title>
        <authorList>
            <person name="Du Z."/>
        </authorList>
    </citation>
    <scope>NUCLEOTIDE SEQUENCE [LARGE SCALE GENOMIC DNA]</scope>
    <source>
        <strain evidence="2">YNYX2018</strain>
        <tissue evidence="2">Adults</tissue>
    </source>
</reference>
<feature type="signal peptide" evidence="1">
    <location>
        <begin position="1"/>
        <end position="23"/>
    </location>
</feature>
<keyword evidence="3" id="KW-1185">Reference proteome</keyword>
<gene>
    <name evidence="2" type="ORF">HCN44_000247</name>
</gene>
<name>A0A834XRP2_APHGI</name>
<sequence>MSIARVICLTALFVLLITVYVNAVPVQIRGENDVVYADPAVVEALARSYAALAEARDINFQDGPFARQSRRGLDSLSGATFGQNKRFDSRNSKWLGNVNHVELLDGTAKRNMDEIDRSGFDNYMKRNFDEIDRAGWDSFVKRSMGNSYPQTRQH</sequence>
<dbReference type="OrthoDB" id="6093641at2759"/>
<dbReference type="Proteomes" id="UP000639338">
    <property type="component" value="Unassembled WGS sequence"/>
</dbReference>
<organism evidence="2 3">
    <name type="scientific">Aphidius gifuensis</name>
    <name type="common">Parasitoid wasp</name>
    <dbReference type="NCBI Taxonomy" id="684658"/>
    <lineage>
        <taxon>Eukaryota</taxon>
        <taxon>Metazoa</taxon>
        <taxon>Ecdysozoa</taxon>
        <taxon>Arthropoda</taxon>
        <taxon>Hexapoda</taxon>
        <taxon>Insecta</taxon>
        <taxon>Pterygota</taxon>
        <taxon>Neoptera</taxon>
        <taxon>Endopterygota</taxon>
        <taxon>Hymenoptera</taxon>
        <taxon>Apocrita</taxon>
        <taxon>Ichneumonoidea</taxon>
        <taxon>Braconidae</taxon>
        <taxon>Aphidiinae</taxon>
        <taxon>Aphidius</taxon>
    </lineage>
</organism>
<protein>
    <recommendedName>
        <fullName evidence="4">Orcokinin</fullName>
    </recommendedName>
</protein>
<evidence type="ECO:0000313" key="3">
    <source>
        <dbReference type="Proteomes" id="UP000639338"/>
    </source>
</evidence>
<keyword evidence="1" id="KW-0732">Signal</keyword>
<evidence type="ECO:0000313" key="2">
    <source>
        <dbReference type="EMBL" id="KAF7990442.1"/>
    </source>
</evidence>
<comment type="caution">
    <text evidence="2">The sequence shown here is derived from an EMBL/GenBank/DDBJ whole genome shotgun (WGS) entry which is preliminary data.</text>
</comment>
<evidence type="ECO:0000256" key="1">
    <source>
        <dbReference type="SAM" id="SignalP"/>
    </source>
</evidence>
<feature type="chain" id="PRO_5032785625" description="Orcokinin" evidence="1">
    <location>
        <begin position="24"/>
        <end position="154"/>
    </location>
</feature>
<accession>A0A834XRP2</accession>
<evidence type="ECO:0008006" key="4">
    <source>
        <dbReference type="Google" id="ProtNLM"/>
    </source>
</evidence>
<proteinExistence type="predicted"/>
<dbReference type="AlphaFoldDB" id="A0A834XRP2"/>